<feature type="region of interest" description="Disordered" evidence="2">
    <location>
        <begin position="45"/>
        <end position="78"/>
    </location>
</feature>
<keyword evidence="5" id="KW-1185">Reference proteome</keyword>
<feature type="coiled-coil region" evidence="1">
    <location>
        <begin position="359"/>
        <end position="393"/>
    </location>
</feature>
<comment type="caution">
    <text evidence="4">The sequence shown here is derived from an EMBL/GenBank/DDBJ whole genome shotgun (WGS) entry which is preliminary data.</text>
</comment>
<accession>A0ABR3ISH3</accession>
<evidence type="ECO:0000256" key="3">
    <source>
        <dbReference type="SAM" id="SignalP"/>
    </source>
</evidence>
<evidence type="ECO:0000256" key="1">
    <source>
        <dbReference type="SAM" id="Coils"/>
    </source>
</evidence>
<feature type="chain" id="PRO_5047522695" evidence="3">
    <location>
        <begin position="21"/>
        <end position="521"/>
    </location>
</feature>
<evidence type="ECO:0000313" key="5">
    <source>
        <dbReference type="Proteomes" id="UP001556367"/>
    </source>
</evidence>
<gene>
    <name evidence="4" type="ORF">HGRIS_012496</name>
</gene>
<keyword evidence="1" id="KW-0175">Coiled coil</keyword>
<evidence type="ECO:0000256" key="2">
    <source>
        <dbReference type="SAM" id="MobiDB-lite"/>
    </source>
</evidence>
<protein>
    <submittedName>
        <fullName evidence="4">Uncharacterized protein</fullName>
    </submittedName>
</protein>
<feature type="region of interest" description="Disordered" evidence="2">
    <location>
        <begin position="265"/>
        <end position="354"/>
    </location>
</feature>
<feature type="region of interest" description="Disordered" evidence="2">
    <location>
        <begin position="113"/>
        <end position="204"/>
    </location>
</feature>
<dbReference type="Proteomes" id="UP001556367">
    <property type="component" value="Unassembled WGS sequence"/>
</dbReference>
<dbReference type="EMBL" id="JASNQZ010000015">
    <property type="protein sequence ID" value="KAL0946237.1"/>
    <property type="molecule type" value="Genomic_DNA"/>
</dbReference>
<evidence type="ECO:0000313" key="4">
    <source>
        <dbReference type="EMBL" id="KAL0946237.1"/>
    </source>
</evidence>
<name>A0ABR3ISH3_9AGAR</name>
<reference evidence="5" key="1">
    <citation type="submission" date="2024-06" db="EMBL/GenBank/DDBJ databases">
        <title>Multi-omics analyses provide insights into the biosynthesis of the anticancer antibiotic pleurotin in Hohenbuehelia grisea.</title>
        <authorList>
            <person name="Weaver J.A."/>
            <person name="Alberti F."/>
        </authorList>
    </citation>
    <scope>NUCLEOTIDE SEQUENCE [LARGE SCALE GENOMIC DNA]</scope>
    <source>
        <strain evidence="5">T-177</strain>
    </source>
</reference>
<feature type="signal peptide" evidence="3">
    <location>
        <begin position="1"/>
        <end position="20"/>
    </location>
</feature>
<keyword evidence="3" id="KW-0732">Signal</keyword>
<organism evidence="4 5">
    <name type="scientific">Hohenbuehelia grisea</name>
    <dbReference type="NCBI Taxonomy" id="104357"/>
    <lineage>
        <taxon>Eukaryota</taxon>
        <taxon>Fungi</taxon>
        <taxon>Dikarya</taxon>
        <taxon>Basidiomycota</taxon>
        <taxon>Agaricomycotina</taxon>
        <taxon>Agaricomycetes</taxon>
        <taxon>Agaricomycetidae</taxon>
        <taxon>Agaricales</taxon>
        <taxon>Pleurotineae</taxon>
        <taxon>Pleurotaceae</taxon>
        <taxon>Hohenbuehelia</taxon>
    </lineage>
</organism>
<feature type="region of interest" description="Disordered" evidence="2">
    <location>
        <begin position="433"/>
        <end position="463"/>
    </location>
</feature>
<sequence length="521" mass="54930">MKFSASLLAFALCAVHFANANPNPAQEIANAPEATPVLNVIDASNVFKRSPEDDNPYEAERRRGGGKPKPTEAPSRTRVRIVEEEVTVTETAKVTDAPEEVVKTVIRRVTKTATTRVKPTRRPGDDDDDNDGRGGRGGRGRGSRGRGGDDDDDDNGRGGRGRGRGGDDDDDNGRGGRGRGRGGDDDDNGRGRVRPPPRPRCLPGWEAANAEALRLEGITEAAKRRLDALRAASAKARADPRYVYVAHVSPYHLISGAEKQWQAAQGPSTAARARADALCPGGGRGRGGDDDDDGRGGRGGGGGRGGDDDDDRRGGRGGGRGRGGDDDDDGRGGRGGGRGRGGDDDDDRRGPRCANTHEYRTANEAATAAEAAAAAAKRRLDALRAASAKARADPRYVYVAHVSPYHLIAGAEKTFNEKDATARTLRARANALCRGGGGGHGEGHPHPHPPPRPQCRHPAGAAARTRADAALRRLQALRAASAKARADPRYVYVAHVSPYHLISGAENVFNTADAEAKRYGC</sequence>
<proteinExistence type="predicted"/>